<keyword evidence="5" id="KW-1185">Reference proteome</keyword>
<dbReference type="Gene3D" id="3.40.50.150">
    <property type="entry name" value="Vaccinia Virus protein VP39"/>
    <property type="match status" value="1"/>
</dbReference>
<keyword evidence="2" id="KW-0808">Transferase</keyword>
<dbReference type="GO" id="GO:0008168">
    <property type="term" value="F:methyltransferase activity"/>
    <property type="evidence" value="ECO:0007669"/>
    <property type="project" value="UniProtKB-KW"/>
</dbReference>
<feature type="compositionally biased region" description="Pro residues" evidence="3">
    <location>
        <begin position="8"/>
        <end position="21"/>
    </location>
</feature>
<feature type="region of interest" description="Disordered" evidence="3">
    <location>
        <begin position="1"/>
        <end position="26"/>
    </location>
</feature>
<dbReference type="GO" id="GO:0005886">
    <property type="term" value="C:plasma membrane"/>
    <property type="evidence" value="ECO:0007669"/>
    <property type="project" value="TreeGrafter"/>
</dbReference>
<evidence type="ECO:0000256" key="3">
    <source>
        <dbReference type="SAM" id="MobiDB-lite"/>
    </source>
</evidence>
<dbReference type="EMBL" id="BMVU01000001">
    <property type="protein sequence ID" value="GGX52549.1"/>
    <property type="molecule type" value="Genomic_DNA"/>
</dbReference>
<evidence type="ECO:0000313" key="4">
    <source>
        <dbReference type="EMBL" id="GGX52549.1"/>
    </source>
</evidence>
<dbReference type="GO" id="GO:0032259">
    <property type="term" value="P:methylation"/>
    <property type="evidence" value="ECO:0007669"/>
    <property type="project" value="UniProtKB-KW"/>
</dbReference>
<evidence type="ECO:0008006" key="6">
    <source>
        <dbReference type="Google" id="ProtNLM"/>
    </source>
</evidence>
<dbReference type="Pfam" id="PF13578">
    <property type="entry name" value="Methyltransf_24"/>
    <property type="match status" value="1"/>
</dbReference>
<dbReference type="SUPFAM" id="SSF53335">
    <property type="entry name" value="S-adenosyl-L-methionine-dependent methyltransferases"/>
    <property type="match status" value="1"/>
</dbReference>
<protein>
    <recommendedName>
        <fullName evidence="6">Secreted protein</fullName>
    </recommendedName>
</protein>
<name>A0A918K6U9_9ACTN</name>
<dbReference type="InterPro" id="IPR029063">
    <property type="entry name" value="SAM-dependent_MTases_sf"/>
</dbReference>
<dbReference type="Proteomes" id="UP000619244">
    <property type="component" value="Unassembled WGS sequence"/>
</dbReference>
<sequence>MGADRRVPPGPLPFDPAPPEDPMNAAPEPEILAAFEAAKGFMPVHEGLALYAAATEAGRLGLPLLEVGTYCGRSTVLLADAARRAGVTALTVDHHRGSEEQQPGWDYHDPSLVDPEVGRMDTLPAFRRTLHAAGLEDHVVALVGRSPQIAALWGTPLGLVFVDGGHTDEHAGADYEGWAPHVAEGGLLLIHDVFPQKLDEFTGQAPYRVYLRALESGRFTEVSATDTLRVLRRTGTAVPPRG</sequence>
<reference evidence="4" key="2">
    <citation type="submission" date="2020-09" db="EMBL/GenBank/DDBJ databases">
        <authorList>
            <person name="Sun Q."/>
            <person name="Ohkuma M."/>
        </authorList>
    </citation>
    <scope>NUCLEOTIDE SEQUENCE</scope>
    <source>
        <strain evidence="4">JCM 4790</strain>
    </source>
</reference>
<keyword evidence="1" id="KW-0489">Methyltransferase</keyword>
<evidence type="ECO:0000256" key="1">
    <source>
        <dbReference type="ARBA" id="ARBA00022603"/>
    </source>
</evidence>
<evidence type="ECO:0000313" key="5">
    <source>
        <dbReference type="Proteomes" id="UP000619244"/>
    </source>
</evidence>
<accession>A0A918K6U9</accession>
<dbReference type="PANTHER" id="PTHR40048">
    <property type="entry name" value="RHAMNOSYL O-METHYLTRANSFERASE"/>
    <property type="match status" value="1"/>
</dbReference>
<reference evidence="4" key="1">
    <citation type="journal article" date="2014" name="Int. J. Syst. Evol. Microbiol.">
        <title>Complete genome sequence of Corynebacterium casei LMG S-19264T (=DSM 44701T), isolated from a smear-ripened cheese.</title>
        <authorList>
            <consortium name="US DOE Joint Genome Institute (JGI-PGF)"/>
            <person name="Walter F."/>
            <person name="Albersmeier A."/>
            <person name="Kalinowski J."/>
            <person name="Ruckert C."/>
        </authorList>
    </citation>
    <scope>NUCLEOTIDE SEQUENCE</scope>
    <source>
        <strain evidence="4">JCM 4790</strain>
    </source>
</reference>
<dbReference type="PANTHER" id="PTHR40048:SF1">
    <property type="entry name" value="RHAMNOSYL O-METHYLTRANSFERASE"/>
    <property type="match status" value="1"/>
</dbReference>
<evidence type="ECO:0000256" key="2">
    <source>
        <dbReference type="ARBA" id="ARBA00022679"/>
    </source>
</evidence>
<dbReference type="AlphaFoldDB" id="A0A918K6U9"/>
<gene>
    <name evidence="4" type="ORF">GCM10010358_02820</name>
</gene>
<organism evidence="4 5">
    <name type="scientific">Streptomyces minutiscleroticus</name>
    <dbReference type="NCBI Taxonomy" id="68238"/>
    <lineage>
        <taxon>Bacteria</taxon>
        <taxon>Bacillati</taxon>
        <taxon>Actinomycetota</taxon>
        <taxon>Actinomycetes</taxon>
        <taxon>Kitasatosporales</taxon>
        <taxon>Streptomycetaceae</taxon>
        <taxon>Streptomyces</taxon>
    </lineage>
</organism>
<proteinExistence type="predicted"/>
<dbReference type="GO" id="GO:0071770">
    <property type="term" value="P:DIM/DIP cell wall layer assembly"/>
    <property type="evidence" value="ECO:0007669"/>
    <property type="project" value="TreeGrafter"/>
</dbReference>
<comment type="caution">
    <text evidence="4">The sequence shown here is derived from an EMBL/GenBank/DDBJ whole genome shotgun (WGS) entry which is preliminary data.</text>
</comment>